<keyword evidence="3" id="KW-1185">Reference proteome</keyword>
<dbReference type="RefSeq" id="WP_188514348.1">
    <property type="nucleotide sequence ID" value="NZ_BMGD01000003.1"/>
</dbReference>
<name>A0ABQ1JGB5_9SPHN</name>
<dbReference type="InterPro" id="IPR046525">
    <property type="entry name" value="DUF6702"/>
</dbReference>
<proteinExistence type="predicted"/>
<dbReference type="Proteomes" id="UP000614261">
    <property type="component" value="Unassembled WGS sequence"/>
</dbReference>
<evidence type="ECO:0000256" key="1">
    <source>
        <dbReference type="SAM" id="SignalP"/>
    </source>
</evidence>
<feature type="chain" id="PRO_5047129604" evidence="1">
    <location>
        <begin position="26"/>
        <end position="166"/>
    </location>
</feature>
<organism evidence="2 3">
    <name type="scientific">Blastomonas aquatica</name>
    <dbReference type="NCBI Taxonomy" id="1510276"/>
    <lineage>
        <taxon>Bacteria</taxon>
        <taxon>Pseudomonadati</taxon>
        <taxon>Pseudomonadota</taxon>
        <taxon>Alphaproteobacteria</taxon>
        <taxon>Sphingomonadales</taxon>
        <taxon>Sphingomonadaceae</taxon>
        <taxon>Blastomonas</taxon>
    </lineage>
</organism>
<evidence type="ECO:0000313" key="2">
    <source>
        <dbReference type="EMBL" id="GGB65601.1"/>
    </source>
</evidence>
<gene>
    <name evidence="2" type="ORF">GCM10010833_20990</name>
</gene>
<dbReference type="Pfam" id="PF20420">
    <property type="entry name" value="DUF6702"/>
    <property type="match status" value="1"/>
</dbReference>
<comment type="caution">
    <text evidence="2">The sequence shown here is derived from an EMBL/GenBank/DDBJ whole genome shotgun (WGS) entry which is preliminary data.</text>
</comment>
<protein>
    <submittedName>
        <fullName evidence="2">Uncharacterized protein</fullName>
    </submittedName>
</protein>
<dbReference type="EMBL" id="BMGD01000003">
    <property type="protein sequence ID" value="GGB65601.1"/>
    <property type="molecule type" value="Genomic_DNA"/>
</dbReference>
<evidence type="ECO:0000313" key="3">
    <source>
        <dbReference type="Proteomes" id="UP000614261"/>
    </source>
</evidence>
<sequence>MMQQRLFATALALVGAATMVPQAGAHRGHDAMSVVTLGENGSVTVSHRFEAHDLEPALAEIAPDAQTSLDDPAAIEELKTYLLAHFSVSADGVAVPLAVSSVEIGVRDVRVDYTGVVSGEPKTLELRSTILRDIYPRQVNQVVVRRGQNVQTLRFSGGEAKVVALR</sequence>
<accession>A0ABQ1JGB5</accession>
<feature type="signal peptide" evidence="1">
    <location>
        <begin position="1"/>
        <end position="25"/>
    </location>
</feature>
<reference evidence="3" key="1">
    <citation type="journal article" date="2019" name="Int. J. Syst. Evol. Microbiol.">
        <title>The Global Catalogue of Microorganisms (GCM) 10K type strain sequencing project: providing services to taxonomists for standard genome sequencing and annotation.</title>
        <authorList>
            <consortium name="The Broad Institute Genomics Platform"/>
            <consortium name="The Broad Institute Genome Sequencing Center for Infectious Disease"/>
            <person name="Wu L."/>
            <person name="Ma J."/>
        </authorList>
    </citation>
    <scope>NUCLEOTIDE SEQUENCE [LARGE SCALE GENOMIC DNA]</scope>
    <source>
        <strain evidence="3">CGMCC 1.12851</strain>
    </source>
</reference>
<keyword evidence="1" id="KW-0732">Signal</keyword>